<dbReference type="AlphaFoldDB" id="A0AA37HZQ1"/>
<sequence>MKLKQDILQSQPHRVQKLFTQWENYMEAHVAFWSLPGNLDIHTEAHSARVLLHALRIGQLRNLSDNAMTALAHTCIFHDTRRKDNYRDIGHGDRAAEYYADFCKLQSQENKTSISFYQEAYDAMKYHDRNDDIGDKAIAVSHIGNDEGTTIGQEIYHIFKDADALDRYRLGDWCLDERFLRTPESKNMTKFALDLVLCTTPPDELKKVWDLTLPFKPKNSNH</sequence>
<dbReference type="Proteomes" id="UP000887043">
    <property type="component" value="Unassembled WGS sequence"/>
</dbReference>
<dbReference type="SUPFAM" id="SSF109604">
    <property type="entry name" value="HD-domain/PDEase-like"/>
    <property type="match status" value="1"/>
</dbReference>
<proteinExistence type="predicted"/>
<protein>
    <recommendedName>
        <fullName evidence="3">HD domain-containing protein</fullName>
    </recommendedName>
</protein>
<name>A0AA37HZQ1_SEGBR</name>
<dbReference type="RefSeq" id="WP_039869557.1">
    <property type="nucleotide sequence ID" value="NZ_BPTR01000001.1"/>
</dbReference>
<evidence type="ECO:0000313" key="2">
    <source>
        <dbReference type="Proteomes" id="UP000887043"/>
    </source>
</evidence>
<organism evidence="1 2">
    <name type="scientific">Segatella bryantii</name>
    <name type="common">Prevotella bryantii</name>
    <dbReference type="NCBI Taxonomy" id="77095"/>
    <lineage>
        <taxon>Bacteria</taxon>
        <taxon>Pseudomonadati</taxon>
        <taxon>Bacteroidota</taxon>
        <taxon>Bacteroidia</taxon>
        <taxon>Bacteroidales</taxon>
        <taxon>Prevotellaceae</taxon>
        <taxon>Segatella</taxon>
    </lineage>
</organism>
<reference evidence="1" key="1">
    <citation type="submission" date="2021-08" db="EMBL/GenBank/DDBJ databases">
        <title>Prevotella lacticifex sp. nov., isolated from rumen of cow.</title>
        <authorList>
            <person name="Shinkai T."/>
            <person name="Ikeyama N."/>
            <person name="Kumagai M."/>
            <person name="Ohmori H."/>
            <person name="Sakamoto M."/>
            <person name="Ohkuma M."/>
            <person name="Mitsumori M."/>
        </authorList>
    </citation>
    <scope>NUCLEOTIDE SEQUENCE</scope>
    <source>
        <strain evidence="1">DSM 11371</strain>
    </source>
</reference>
<dbReference type="Gene3D" id="1.10.3210.10">
    <property type="entry name" value="Hypothetical protein af1432"/>
    <property type="match status" value="1"/>
</dbReference>
<evidence type="ECO:0008006" key="3">
    <source>
        <dbReference type="Google" id="ProtNLM"/>
    </source>
</evidence>
<accession>A0AA37HZQ1</accession>
<evidence type="ECO:0000313" key="1">
    <source>
        <dbReference type="EMBL" id="GJG28967.1"/>
    </source>
</evidence>
<comment type="caution">
    <text evidence="1">The sequence shown here is derived from an EMBL/GenBank/DDBJ whole genome shotgun (WGS) entry which is preliminary data.</text>
</comment>
<dbReference type="EMBL" id="BPTR01000001">
    <property type="protein sequence ID" value="GJG28967.1"/>
    <property type="molecule type" value="Genomic_DNA"/>
</dbReference>
<gene>
    <name evidence="1" type="ORF">PRRU23_26670</name>
</gene>